<evidence type="ECO:0000256" key="9">
    <source>
        <dbReference type="ARBA" id="ARBA00023136"/>
    </source>
</evidence>
<keyword evidence="10" id="KW-0325">Glycoprotein</keyword>
<dbReference type="Pfam" id="PF00324">
    <property type="entry name" value="AA_permease"/>
    <property type="match status" value="1"/>
</dbReference>
<feature type="transmembrane region" description="Helical" evidence="13">
    <location>
        <begin position="347"/>
        <end position="380"/>
    </location>
</feature>
<keyword evidence="8 13" id="KW-1133">Transmembrane helix</keyword>
<keyword evidence="5" id="KW-0813">Transport</keyword>
<protein>
    <recommendedName>
        <fullName evidence="4">Solute carrier family 12 member 9</fullName>
    </recommendedName>
</protein>
<dbReference type="AlphaFoldDB" id="A0ABD1IWQ8"/>
<feature type="transmembrane region" description="Helical" evidence="13">
    <location>
        <begin position="309"/>
        <end position="327"/>
    </location>
</feature>
<keyword evidence="7 13" id="KW-0812">Transmembrane</keyword>
<sequence>MPHENSPLLTCGLSSLLSGLSRDGQEEPLDADGSSGNPSSSSARSLNTFFGVIVPTVLSMFSIVLFLRTGFVIGHAGLFHSLIMLGVAYVIIAMTILSVCAISTNGAIQAGGAYFMISRSLGPEFGGSIGLMFYLANVCGCGVYVLGLVEAILDSYGQEAGSSAAVLPGGYWYGVLYSSVVLLVCMLVCLVGSHLYTRASFLILLVVTVTLLSVIISTLVLGPIPISLNHPGNTPNSTLVYNTSYTGFNLTTLKRNLSPGYTMDYSTGSVMTFASVFAVMFNGCTGIMAGANMSGELKNPSLSIPKGTIIAVAYTFVIYLLLFLLVSSTCDRVLLIEDYGFLRRVNIWPPFVTLGIYCSALSAAMSTLIGASRILHALALDQLFGRLLAPASITTQAGNPWVAVLYTWALVQCVVFAGQLNSITSLVTVFYLLAYAAVDLACLALEWASAPNFRPTFQCFSWHSCLLGIVGSVVMMFVIEPLFSSASIALLLLLLLFIHYRSATSSWGYISQALIFHQVRKYLLMLDVRKEHVKFWRPQVLLMVSNPRSSCQLISFVNQLKKGGLFVLGHVHLGDLDSMASDPVQAQYQHWLSLVDLLEVKAFVDLTLSSSVRQGTQHLLRITGLGGMKPNTLILGFYDNCVPDDYFLQNPVFYGGVGGLNVDLPSLQAHFPPVRNQESAWRLSPEEYVGMIRDAIKMGKNVCLARYFHTLQLLGCGTTQLIDVWPLNLLRPESGGFVDVCSLFLLQLACVLNMAAAWRHAHMRIFLCVEPDCQQGAWPGAGWLQKEAELRELLLKLRIRASIQVVTWEVGTTETVVEGGGGVGGGTGRRAATPGGGDVGGGEDGEGGWARTAPRVSRDFLLSVNDMLRENSAQADVRFLYLPRPPAPADQSQAYLAQLEAVTHELGPTLLVHGLTPVTCTEL</sequence>
<evidence type="ECO:0000256" key="7">
    <source>
        <dbReference type="ARBA" id="ARBA00022692"/>
    </source>
</evidence>
<evidence type="ECO:0000256" key="5">
    <source>
        <dbReference type="ARBA" id="ARBA00022448"/>
    </source>
</evidence>
<feature type="transmembrane region" description="Helical" evidence="13">
    <location>
        <begin position="169"/>
        <end position="190"/>
    </location>
</feature>
<evidence type="ECO:0000256" key="2">
    <source>
        <dbReference type="ARBA" id="ARBA00004656"/>
    </source>
</evidence>
<dbReference type="Pfam" id="PF03522">
    <property type="entry name" value="SLC12"/>
    <property type="match status" value="1"/>
</dbReference>
<dbReference type="InterPro" id="IPR018491">
    <property type="entry name" value="SLC12_C"/>
</dbReference>
<comment type="similarity">
    <text evidence="3">Belongs to the SLC12A transporter family.</text>
</comment>
<feature type="transmembrane region" description="Helical" evidence="13">
    <location>
        <begin position="270"/>
        <end position="289"/>
    </location>
</feature>
<name>A0ABD1IWQ8_9TELE</name>
<evidence type="ECO:0000256" key="1">
    <source>
        <dbReference type="ARBA" id="ARBA00004651"/>
    </source>
</evidence>
<dbReference type="EMBL" id="JBHFQA010000022">
    <property type="protein sequence ID" value="KAL2079403.1"/>
    <property type="molecule type" value="Genomic_DNA"/>
</dbReference>
<evidence type="ECO:0000313" key="17">
    <source>
        <dbReference type="Proteomes" id="UP001591681"/>
    </source>
</evidence>
<feature type="domain" description="Amino acid permease/ SLC12A" evidence="14">
    <location>
        <begin position="51"/>
        <end position="541"/>
    </location>
</feature>
<evidence type="ECO:0000256" key="12">
    <source>
        <dbReference type="SAM" id="MobiDB-lite"/>
    </source>
</evidence>
<evidence type="ECO:0000256" key="4">
    <source>
        <dbReference type="ARBA" id="ARBA00019359"/>
    </source>
</evidence>
<reference evidence="16 17" key="1">
    <citation type="submission" date="2024-09" db="EMBL/GenBank/DDBJ databases">
        <title>A chromosome-level genome assembly of Gray's grenadier anchovy, Coilia grayii.</title>
        <authorList>
            <person name="Fu Z."/>
        </authorList>
    </citation>
    <scope>NUCLEOTIDE SEQUENCE [LARGE SCALE GENOMIC DNA]</scope>
    <source>
        <strain evidence="16">G4</strain>
        <tissue evidence="16">Muscle</tissue>
    </source>
</reference>
<feature type="transmembrane region" description="Helical" evidence="13">
    <location>
        <begin position="426"/>
        <end position="448"/>
    </location>
</feature>
<keyword evidence="11" id="KW-0458">Lysosome</keyword>
<evidence type="ECO:0000259" key="14">
    <source>
        <dbReference type="Pfam" id="PF00324"/>
    </source>
</evidence>
<accession>A0ABD1IWQ8</accession>
<evidence type="ECO:0000313" key="16">
    <source>
        <dbReference type="EMBL" id="KAL2079403.1"/>
    </source>
</evidence>
<comment type="caution">
    <text evidence="16">The sequence shown here is derived from an EMBL/GenBank/DDBJ whole genome shotgun (WGS) entry which is preliminary data.</text>
</comment>
<keyword evidence="9 13" id="KW-0472">Membrane</keyword>
<feature type="transmembrane region" description="Helical" evidence="13">
    <location>
        <begin position="202"/>
        <end position="226"/>
    </location>
</feature>
<keyword evidence="17" id="KW-1185">Reference proteome</keyword>
<organism evidence="16 17">
    <name type="scientific">Coilia grayii</name>
    <name type="common">Gray's grenadier anchovy</name>
    <dbReference type="NCBI Taxonomy" id="363190"/>
    <lineage>
        <taxon>Eukaryota</taxon>
        <taxon>Metazoa</taxon>
        <taxon>Chordata</taxon>
        <taxon>Craniata</taxon>
        <taxon>Vertebrata</taxon>
        <taxon>Euteleostomi</taxon>
        <taxon>Actinopterygii</taxon>
        <taxon>Neopterygii</taxon>
        <taxon>Teleostei</taxon>
        <taxon>Clupei</taxon>
        <taxon>Clupeiformes</taxon>
        <taxon>Clupeoidei</taxon>
        <taxon>Engraulidae</taxon>
        <taxon>Coilinae</taxon>
        <taxon>Coilia</taxon>
    </lineage>
</organism>
<feature type="domain" description="SLC12A transporter C-terminal" evidence="15">
    <location>
        <begin position="552"/>
        <end position="640"/>
    </location>
</feature>
<evidence type="ECO:0000256" key="11">
    <source>
        <dbReference type="ARBA" id="ARBA00023228"/>
    </source>
</evidence>
<proteinExistence type="inferred from homology"/>
<evidence type="ECO:0000256" key="8">
    <source>
        <dbReference type="ARBA" id="ARBA00022989"/>
    </source>
</evidence>
<dbReference type="Gene3D" id="1.20.1740.10">
    <property type="entry name" value="Amino acid/polyamine transporter I"/>
    <property type="match status" value="1"/>
</dbReference>
<dbReference type="PANTHER" id="PTHR11827">
    <property type="entry name" value="SOLUTE CARRIER FAMILY 12, CATION COTRANSPORTERS"/>
    <property type="match status" value="1"/>
</dbReference>
<dbReference type="Proteomes" id="UP001591681">
    <property type="component" value="Unassembled WGS sequence"/>
</dbReference>
<dbReference type="FunFam" id="1.20.1740.10:FF:000013">
    <property type="entry name" value="Solute carrier family 12 member"/>
    <property type="match status" value="1"/>
</dbReference>
<evidence type="ECO:0000256" key="13">
    <source>
        <dbReference type="SAM" id="Phobius"/>
    </source>
</evidence>
<evidence type="ECO:0000256" key="3">
    <source>
        <dbReference type="ARBA" id="ARBA00010593"/>
    </source>
</evidence>
<evidence type="ECO:0000259" key="15">
    <source>
        <dbReference type="Pfam" id="PF03522"/>
    </source>
</evidence>
<feature type="transmembrane region" description="Helical" evidence="13">
    <location>
        <begin position="129"/>
        <end position="149"/>
    </location>
</feature>
<dbReference type="InterPro" id="IPR004841">
    <property type="entry name" value="AA-permease/SLC12A_dom"/>
</dbReference>
<dbReference type="GO" id="GO:0015377">
    <property type="term" value="F:chloride:monoatomic cation symporter activity"/>
    <property type="evidence" value="ECO:0007669"/>
    <property type="project" value="UniProtKB-ARBA"/>
</dbReference>
<evidence type="ECO:0000256" key="6">
    <source>
        <dbReference type="ARBA" id="ARBA00022475"/>
    </source>
</evidence>
<feature type="transmembrane region" description="Helical" evidence="13">
    <location>
        <begin position="460"/>
        <end position="479"/>
    </location>
</feature>
<gene>
    <name evidence="16" type="ORF">ACEWY4_025147</name>
</gene>
<keyword evidence="6" id="KW-1003">Cell membrane</keyword>
<comment type="subcellular location">
    <subcellularLocation>
        <location evidence="1">Cell membrane</location>
        <topology evidence="1">Multi-pass membrane protein</topology>
    </subcellularLocation>
    <subcellularLocation>
        <location evidence="2">Lysosome membrane</location>
    </subcellularLocation>
</comment>
<dbReference type="PANTHER" id="PTHR11827:SF98">
    <property type="entry name" value="SOLUTE CARRIER FAMILY 12 MEMBER 9"/>
    <property type="match status" value="1"/>
</dbReference>
<dbReference type="InterPro" id="IPR004842">
    <property type="entry name" value="SLC12A_fam"/>
</dbReference>
<dbReference type="GO" id="GO:0005765">
    <property type="term" value="C:lysosomal membrane"/>
    <property type="evidence" value="ECO:0007669"/>
    <property type="project" value="UniProtKB-SubCell"/>
</dbReference>
<dbReference type="GO" id="GO:0005886">
    <property type="term" value="C:plasma membrane"/>
    <property type="evidence" value="ECO:0007669"/>
    <property type="project" value="UniProtKB-SubCell"/>
</dbReference>
<feature type="transmembrane region" description="Helical" evidence="13">
    <location>
        <begin position="48"/>
        <end position="67"/>
    </location>
</feature>
<feature type="transmembrane region" description="Helical" evidence="13">
    <location>
        <begin position="401"/>
        <end position="420"/>
    </location>
</feature>
<feature type="compositionally biased region" description="Gly residues" evidence="12">
    <location>
        <begin position="819"/>
        <end position="840"/>
    </location>
</feature>
<feature type="region of interest" description="Disordered" evidence="12">
    <location>
        <begin position="819"/>
        <end position="851"/>
    </location>
</feature>
<evidence type="ECO:0000256" key="10">
    <source>
        <dbReference type="ARBA" id="ARBA00023180"/>
    </source>
</evidence>